<dbReference type="Pfam" id="PF18718">
    <property type="entry name" value="CxC5"/>
    <property type="match status" value="1"/>
</dbReference>
<dbReference type="InterPro" id="IPR040898">
    <property type="entry name" value="CxC6"/>
</dbReference>
<dbReference type="OrthoDB" id="2501483at2759"/>
<feature type="compositionally biased region" description="Polar residues" evidence="1">
    <location>
        <begin position="377"/>
        <end position="393"/>
    </location>
</feature>
<evidence type="ECO:0000259" key="2">
    <source>
        <dbReference type="Pfam" id="PF18718"/>
    </source>
</evidence>
<dbReference type="HOGENOM" id="CLU_004966_4_0_1"/>
<dbReference type="AlphaFoldDB" id="A0A067M5I7"/>
<dbReference type="InParanoid" id="A0A067M5I7"/>
<name>A0A067M5I7_BOTB1</name>
<dbReference type="STRING" id="930990.A0A067M5I7"/>
<feature type="domain" description="CxC6 like cysteine cluster associated with KDZ" evidence="3">
    <location>
        <begin position="252"/>
        <end position="314"/>
    </location>
</feature>
<feature type="compositionally biased region" description="Acidic residues" evidence="1">
    <location>
        <begin position="414"/>
        <end position="435"/>
    </location>
</feature>
<accession>A0A067M5I7</accession>
<proteinExistence type="predicted"/>
<feature type="region of interest" description="Disordered" evidence="1">
    <location>
        <begin position="375"/>
        <end position="435"/>
    </location>
</feature>
<dbReference type="Pfam" id="PF18721">
    <property type="entry name" value="CxC6"/>
    <property type="match status" value="1"/>
</dbReference>
<dbReference type="InterPro" id="IPR041539">
    <property type="entry name" value="CxC5"/>
</dbReference>
<evidence type="ECO:0000313" key="5">
    <source>
        <dbReference type="Proteomes" id="UP000027195"/>
    </source>
</evidence>
<dbReference type="EMBL" id="KL198072">
    <property type="protein sequence ID" value="KDQ09975.1"/>
    <property type="molecule type" value="Genomic_DNA"/>
</dbReference>
<protein>
    <recommendedName>
        <fullName evidence="6">CxC5 like cysteine cluster associated with KDZ domain-containing protein</fullName>
    </recommendedName>
</protein>
<dbReference type="Proteomes" id="UP000027195">
    <property type="component" value="Unassembled WGS sequence"/>
</dbReference>
<reference evidence="5" key="1">
    <citation type="journal article" date="2014" name="Proc. Natl. Acad. Sci. U.S.A.">
        <title>Extensive sampling of basidiomycete genomes demonstrates inadequacy of the white-rot/brown-rot paradigm for wood decay fungi.</title>
        <authorList>
            <person name="Riley R."/>
            <person name="Salamov A.A."/>
            <person name="Brown D.W."/>
            <person name="Nagy L.G."/>
            <person name="Floudas D."/>
            <person name="Held B.W."/>
            <person name="Levasseur A."/>
            <person name="Lombard V."/>
            <person name="Morin E."/>
            <person name="Otillar R."/>
            <person name="Lindquist E.A."/>
            <person name="Sun H."/>
            <person name="LaButti K.M."/>
            <person name="Schmutz J."/>
            <person name="Jabbour D."/>
            <person name="Luo H."/>
            <person name="Baker S.E."/>
            <person name="Pisabarro A.G."/>
            <person name="Walton J.D."/>
            <person name="Blanchette R.A."/>
            <person name="Henrissat B."/>
            <person name="Martin F."/>
            <person name="Cullen D."/>
            <person name="Hibbett D.S."/>
            <person name="Grigoriev I.V."/>
        </authorList>
    </citation>
    <scope>NUCLEOTIDE SEQUENCE [LARGE SCALE GENOMIC DNA]</scope>
    <source>
        <strain evidence="5">FD-172 SS1</strain>
    </source>
</reference>
<evidence type="ECO:0008006" key="6">
    <source>
        <dbReference type="Google" id="ProtNLM"/>
    </source>
</evidence>
<evidence type="ECO:0000313" key="4">
    <source>
        <dbReference type="EMBL" id="KDQ09975.1"/>
    </source>
</evidence>
<gene>
    <name evidence="4" type="ORF">BOTBODRAFT_164259</name>
</gene>
<evidence type="ECO:0000256" key="1">
    <source>
        <dbReference type="SAM" id="MobiDB-lite"/>
    </source>
</evidence>
<sequence length="636" mass="71817">MDSYNREREVDLNNHRRDNDIELFGRYGEQFELGYRQLYPPMRACINDDCPRLFLGNRTRALLSHPKKYKATLYTLDSGAIPVFSTSLRCTSCNTSYHLNYSIGAGASIRAYYGGYVPDILQAAEHFFVETKVLSYYGASAVFSHTSSTNFARIYNRELSCPYRDQPRVRPEHVLDGFYLHSLLMYYSREKRNRILELPNTGPQSLRLKAALEARNKEMEGTGQEEYAHVCTGCTLFEDTDGGQITRVQAVVTDGVTVGHPICAVKGCKSTPFNLRDKFCAAHVSADLTCCIIGCSMAKEVGFRSCKDTLHRQLDLKKKEANVAMFMLRHRLARLKVSHIEDSLVTPDRGAATTENDPLPNILLTPAAVDDGADAGTISTPLAGNNPTGSASDKTLAPAAGVDEKDNQMPGLVEGDDNDDDDDDSDDDTFDVEDEGTFKVGDKEVKLKAQFGRRYSHNEQLFVRPCGVIISRTTMFNSEGIKEVVDFAKRTFPTPESLPQYIIYDNACNVRAHLDTAHAASDHAYFKDNRSNWVVDVFHFENKHKKTDIYCQEHCNPVLYADLCTAESKWTFNSSIAEQTNVWFGGYHSLCQGMHKDRYNFFLDEMIRRRNQWLVEELARKRLQPFHRSLVSLGFA</sequence>
<evidence type="ECO:0000259" key="3">
    <source>
        <dbReference type="Pfam" id="PF18721"/>
    </source>
</evidence>
<organism evidence="4 5">
    <name type="scientific">Botryobasidium botryosum (strain FD-172 SS1)</name>
    <dbReference type="NCBI Taxonomy" id="930990"/>
    <lineage>
        <taxon>Eukaryota</taxon>
        <taxon>Fungi</taxon>
        <taxon>Dikarya</taxon>
        <taxon>Basidiomycota</taxon>
        <taxon>Agaricomycotina</taxon>
        <taxon>Agaricomycetes</taxon>
        <taxon>Cantharellales</taxon>
        <taxon>Botryobasidiaceae</taxon>
        <taxon>Botryobasidium</taxon>
    </lineage>
</organism>
<keyword evidence="5" id="KW-1185">Reference proteome</keyword>
<feature type="domain" description="CxC5 like cysteine cluster associated with KDZ" evidence="2">
    <location>
        <begin position="34"/>
        <end position="158"/>
    </location>
</feature>